<dbReference type="AlphaFoldDB" id="A0A2G9R9P1"/>
<dbReference type="Proteomes" id="UP000228934">
    <property type="component" value="Unassembled WGS sequence"/>
</dbReference>
<dbReference type="Pfam" id="PF07654">
    <property type="entry name" value="C1-set"/>
    <property type="match status" value="1"/>
</dbReference>
<organism evidence="3 4">
    <name type="scientific">Aquarana catesbeiana</name>
    <name type="common">American bullfrog</name>
    <name type="synonym">Rana catesbeiana</name>
    <dbReference type="NCBI Taxonomy" id="8400"/>
    <lineage>
        <taxon>Eukaryota</taxon>
        <taxon>Metazoa</taxon>
        <taxon>Chordata</taxon>
        <taxon>Craniata</taxon>
        <taxon>Vertebrata</taxon>
        <taxon>Euteleostomi</taxon>
        <taxon>Amphibia</taxon>
        <taxon>Batrachia</taxon>
        <taxon>Anura</taxon>
        <taxon>Neobatrachia</taxon>
        <taxon>Ranoidea</taxon>
        <taxon>Ranidae</taxon>
        <taxon>Aquarana</taxon>
    </lineage>
</organism>
<feature type="domain" description="Ig-like" evidence="2">
    <location>
        <begin position="101"/>
        <end position="202"/>
    </location>
</feature>
<evidence type="ECO:0000313" key="4">
    <source>
        <dbReference type="Proteomes" id="UP000228934"/>
    </source>
</evidence>
<dbReference type="SUPFAM" id="SSF48726">
    <property type="entry name" value="Immunoglobulin"/>
    <property type="match status" value="1"/>
</dbReference>
<dbReference type="InterPro" id="IPR003597">
    <property type="entry name" value="Ig_C1-set"/>
</dbReference>
<dbReference type="FunFam" id="2.60.40.10:FF:001774">
    <property type="entry name" value="Uncharacterized LOC100216153"/>
    <property type="match status" value="1"/>
</dbReference>
<dbReference type="Gene3D" id="2.60.40.10">
    <property type="entry name" value="Immunoglobulins"/>
    <property type="match status" value="3"/>
</dbReference>
<dbReference type="EMBL" id="KV958179">
    <property type="protein sequence ID" value="PIO24584.1"/>
    <property type="molecule type" value="Genomic_DNA"/>
</dbReference>
<dbReference type="InterPro" id="IPR013783">
    <property type="entry name" value="Ig-like_fold"/>
</dbReference>
<dbReference type="InterPro" id="IPR036179">
    <property type="entry name" value="Ig-like_dom_sf"/>
</dbReference>
<accession>A0A2G9R9P1</accession>
<keyword evidence="4" id="KW-1185">Reference proteome</keyword>
<keyword evidence="1" id="KW-0393">Immunoglobulin domain</keyword>
<dbReference type="OrthoDB" id="6370831at2759"/>
<dbReference type="InterPro" id="IPR007110">
    <property type="entry name" value="Ig-like_dom"/>
</dbReference>
<dbReference type="PANTHER" id="PTHR23411">
    <property type="entry name" value="TAPASIN"/>
    <property type="match status" value="1"/>
</dbReference>
<dbReference type="InterPro" id="IPR050380">
    <property type="entry name" value="Immune_Resp_Modulators"/>
</dbReference>
<proteinExistence type="predicted"/>
<name>A0A2G9R9P1_AQUCT</name>
<evidence type="ECO:0000256" key="1">
    <source>
        <dbReference type="ARBA" id="ARBA00023319"/>
    </source>
</evidence>
<dbReference type="PROSITE" id="PS50835">
    <property type="entry name" value="IG_LIKE"/>
    <property type="match status" value="1"/>
</dbReference>
<feature type="non-terminal residue" evidence="3">
    <location>
        <position position="315"/>
    </location>
</feature>
<dbReference type="SMART" id="SM00407">
    <property type="entry name" value="IGc1"/>
    <property type="match status" value="1"/>
</dbReference>
<reference evidence="4" key="1">
    <citation type="journal article" date="2017" name="Nat. Commun.">
        <title>The North American bullfrog draft genome provides insight into hormonal regulation of long noncoding RNA.</title>
        <authorList>
            <person name="Hammond S.A."/>
            <person name="Warren R.L."/>
            <person name="Vandervalk B.P."/>
            <person name="Kucuk E."/>
            <person name="Khan H."/>
            <person name="Gibb E.A."/>
            <person name="Pandoh P."/>
            <person name="Kirk H."/>
            <person name="Zhao Y."/>
            <person name="Jones M."/>
            <person name="Mungall A.J."/>
            <person name="Coope R."/>
            <person name="Pleasance S."/>
            <person name="Moore R.A."/>
            <person name="Holt R.A."/>
            <person name="Round J.M."/>
            <person name="Ohora S."/>
            <person name="Walle B.V."/>
            <person name="Veldhoen N."/>
            <person name="Helbing C.C."/>
            <person name="Birol I."/>
        </authorList>
    </citation>
    <scope>NUCLEOTIDE SEQUENCE [LARGE SCALE GENOMIC DNA]</scope>
</reference>
<sequence>MEPVKTSLNDVGDVLCSLNLQNFYPKDLRLIWRSGEDQMKSKEEFEKNSDHTYSVYSHCTVPGKLLLNPNFTLHVTWRHKSLEKEQSQALSWRDPGLSWCPVIEKVPIPHVLIGRRNTLQYNISGYFPDDVTVIWYRKGKGVQKYDPLSQDKKYQIPDIQSQRQSDFTYSCTARLLFTPILADEESEIMCRVSHPSLERPIERRLGPLQVQAKPKAGKPISALLGTREVIFLYMLENFYPKDIQVEWCYWLGEKLEERCPSKEKFTPGLMKTFSVSSEFTIPENLLHHPDFRVRFTWRHESMDEKEYKEFSIRDK</sequence>
<evidence type="ECO:0000313" key="3">
    <source>
        <dbReference type="EMBL" id="PIO24584.1"/>
    </source>
</evidence>
<protein>
    <recommendedName>
        <fullName evidence="2">Ig-like domain-containing protein</fullName>
    </recommendedName>
</protein>
<evidence type="ECO:0000259" key="2">
    <source>
        <dbReference type="PROSITE" id="PS50835"/>
    </source>
</evidence>
<gene>
    <name evidence="3" type="ORF">AB205_0031390</name>
</gene>